<dbReference type="SUPFAM" id="SSF56672">
    <property type="entry name" value="DNA/RNA polymerases"/>
    <property type="match status" value="1"/>
</dbReference>
<gene>
    <name evidence="2" type="ORF">Golax_023200</name>
</gene>
<dbReference type="InterPro" id="IPR043502">
    <property type="entry name" value="DNA/RNA_pol_sf"/>
</dbReference>
<evidence type="ECO:0000259" key="1">
    <source>
        <dbReference type="Pfam" id="PF10536"/>
    </source>
</evidence>
<dbReference type="InterPro" id="IPR019557">
    <property type="entry name" value="AminoTfrase-like_pln_mobile"/>
</dbReference>
<evidence type="ECO:0000313" key="3">
    <source>
        <dbReference type="Proteomes" id="UP000593574"/>
    </source>
</evidence>
<dbReference type="InterPro" id="IPR053134">
    <property type="entry name" value="RNA-dir_DNA_polymerase"/>
</dbReference>
<dbReference type="PANTHER" id="PTHR24559">
    <property type="entry name" value="TRANSPOSON TY3-I GAG-POL POLYPROTEIN"/>
    <property type="match status" value="1"/>
</dbReference>
<dbReference type="PANTHER" id="PTHR24559:SF444">
    <property type="entry name" value="REVERSE TRANSCRIPTASE DOMAIN-CONTAINING PROTEIN"/>
    <property type="match status" value="1"/>
</dbReference>
<dbReference type="InterPro" id="IPR043128">
    <property type="entry name" value="Rev_trsase/Diguanyl_cyclase"/>
</dbReference>
<dbReference type="Gene3D" id="3.30.70.270">
    <property type="match status" value="1"/>
</dbReference>
<reference evidence="2 3" key="1">
    <citation type="journal article" date="2019" name="Genome Biol. Evol.">
        <title>Insights into the evolution of the New World diploid cottons (Gossypium, subgenus Houzingenia) based on genome sequencing.</title>
        <authorList>
            <person name="Grover C.E."/>
            <person name="Arick M.A. 2nd"/>
            <person name="Thrash A."/>
            <person name="Conover J.L."/>
            <person name="Sanders W.S."/>
            <person name="Peterson D.G."/>
            <person name="Frelichowski J.E."/>
            <person name="Scheffler J.A."/>
            <person name="Scheffler B.E."/>
            <person name="Wendel J.F."/>
        </authorList>
    </citation>
    <scope>NUCLEOTIDE SEQUENCE [LARGE SCALE GENOMIC DNA]</scope>
    <source>
        <strain evidence="2">4</strain>
        <tissue evidence="2">Leaf</tissue>
    </source>
</reference>
<feature type="domain" description="Aminotransferase-like plant mobile" evidence="1">
    <location>
        <begin position="159"/>
        <end position="292"/>
    </location>
</feature>
<dbReference type="AlphaFoldDB" id="A0A7J9AXS5"/>
<protein>
    <recommendedName>
        <fullName evidence="1">Aminotransferase-like plant mobile domain-containing protein</fullName>
    </recommendedName>
</protein>
<comment type="caution">
    <text evidence="2">The sequence shown here is derived from an EMBL/GenBank/DDBJ whole genome shotgun (WGS) entry which is preliminary data.</text>
</comment>
<dbReference type="EMBL" id="JABEZV010000048">
    <property type="protein sequence ID" value="MBA0728886.1"/>
    <property type="molecule type" value="Genomic_DNA"/>
</dbReference>
<keyword evidence="3" id="KW-1185">Reference proteome</keyword>
<accession>A0A7J9AXS5</accession>
<evidence type="ECO:0000313" key="2">
    <source>
        <dbReference type="EMBL" id="MBA0728886.1"/>
    </source>
</evidence>
<organism evidence="2 3">
    <name type="scientific">Gossypium laxum</name>
    <dbReference type="NCBI Taxonomy" id="34288"/>
    <lineage>
        <taxon>Eukaryota</taxon>
        <taxon>Viridiplantae</taxon>
        <taxon>Streptophyta</taxon>
        <taxon>Embryophyta</taxon>
        <taxon>Tracheophyta</taxon>
        <taxon>Spermatophyta</taxon>
        <taxon>Magnoliopsida</taxon>
        <taxon>eudicotyledons</taxon>
        <taxon>Gunneridae</taxon>
        <taxon>Pentapetalae</taxon>
        <taxon>rosids</taxon>
        <taxon>malvids</taxon>
        <taxon>Malvales</taxon>
        <taxon>Malvaceae</taxon>
        <taxon>Malvoideae</taxon>
        <taxon>Gossypium</taxon>
    </lineage>
</organism>
<sequence>MRDEIYTQLVALKIKKFVDMSERVKMLEARAPTCAYMVRTHDEGDATDVVVEAEYVIEVFPSTTPVSISPYRMAPTELKVQLQDLLERDFIRPSILHWGAPVFFVKKKDGSMGASVFSKIDLRSGYYQLKVKDTDIPKITFRTRYGYYEFLVMPLRLTNTPLLIIALVERWRLETHTFHLPCGECTITLNDVILQLGLLVVKGPVVSADWSATCEQLLGNVPNKFSCSWIKMRWLEDNFEHIKTSVSDIEKEQFTQGFILRLIRGPLILDKSRNLVHLMWLLLLANLKEAGQLK</sequence>
<name>A0A7J9AXS5_9ROSI</name>
<dbReference type="Proteomes" id="UP000593574">
    <property type="component" value="Unassembled WGS sequence"/>
</dbReference>
<dbReference type="Pfam" id="PF10536">
    <property type="entry name" value="PMD"/>
    <property type="match status" value="1"/>
</dbReference>
<dbReference type="Gene3D" id="3.10.10.10">
    <property type="entry name" value="HIV Type 1 Reverse Transcriptase, subunit A, domain 1"/>
    <property type="match status" value="2"/>
</dbReference>
<proteinExistence type="predicted"/>